<comment type="caution">
    <text evidence="1">The sequence shown here is derived from an EMBL/GenBank/DDBJ whole genome shotgun (WGS) entry which is preliminary data.</text>
</comment>
<sequence>MKSLNNTAKPILPPIAQFSVADRDAFLEQLKEDFSTHEYMTENGKIKIFKTSINPEVEKMLSRVEFIKYFEKERPIATLKSVQSFKGKEQLRVEYAKDIPLLLKCQLTTIFVSAHSGNYKMGIELQAFKDSFLELSKEEQYTLYEFSLINQCYTSEQAQAYVAALIKFQKLFAIRMSSASIRKQLSNRASNRRRSKERCVELVETLLKIHSRILVVRVDLGLIRDPAKLQQLAISTDFAQAEHDSEFMQESFIRFYDASKHNQLKQALGYILRIEHTPTKGFHGHLYYFFNANDHREDITWGQYIAEKWRVATNNLGTAFICNMKKDEYRYRALGILEYTDHEMLKNLKATFDYICKNDQYFAFTNGEQIRSFRTSQIPKVPATKLGRPRKFEQLNLLDSDQSDDAQVGGQ</sequence>
<proteinExistence type="predicted"/>
<evidence type="ECO:0008006" key="3">
    <source>
        <dbReference type="Google" id="ProtNLM"/>
    </source>
</evidence>
<dbReference type="RefSeq" id="WP_000838814.1">
    <property type="nucleotide sequence ID" value="NZ_JEXD01000020.1"/>
</dbReference>
<evidence type="ECO:0000313" key="2">
    <source>
        <dbReference type="Proteomes" id="UP000021108"/>
    </source>
</evidence>
<name>A0A009PEY5_ACIBA</name>
<dbReference type="EMBL" id="JEXD01000020">
    <property type="protein sequence ID" value="EXC06770.1"/>
    <property type="molecule type" value="Genomic_DNA"/>
</dbReference>
<accession>A0A009PEY5</accession>
<evidence type="ECO:0000313" key="1">
    <source>
        <dbReference type="EMBL" id="EXC06770.1"/>
    </source>
</evidence>
<dbReference type="Proteomes" id="UP000021108">
    <property type="component" value="Unassembled WGS sequence"/>
</dbReference>
<reference evidence="1 2" key="1">
    <citation type="submission" date="2014-02" db="EMBL/GenBank/DDBJ databases">
        <title>Comparative genomics and transcriptomics to identify genetic mechanisms underlying the emergence of carbapenem resistant Acinetobacter baumannii (CRAb).</title>
        <authorList>
            <person name="Harris A.D."/>
            <person name="Johnson K.J."/>
            <person name="George J."/>
            <person name="Shefchek K."/>
            <person name="Daugherty S.C."/>
            <person name="Parankush S."/>
            <person name="Sadzewicz L."/>
            <person name="Tallon L."/>
            <person name="Sengamalay N."/>
            <person name="Hazen T.H."/>
            <person name="Rasko D.A."/>
        </authorList>
    </citation>
    <scope>NUCLEOTIDE SEQUENCE [LARGE SCALE GENOMIC DNA]</scope>
    <source>
        <strain evidence="1 2">625974</strain>
    </source>
</reference>
<gene>
    <name evidence="1" type="ORF">J506_2424</name>
</gene>
<organism evidence="1 2">
    <name type="scientific">Acinetobacter baumannii 625974</name>
    <dbReference type="NCBI Taxonomy" id="1310607"/>
    <lineage>
        <taxon>Bacteria</taxon>
        <taxon>Pseudomonadati</taxon>
        <taxon>Pseudomonadota</taxon>
        <taxon>Gammaproteobacteria</taxon>
        <taxon>Moraxellales</taxon>
        <taxon>Moraxellaceae</taxon>
        <taxon>Acinetobacter</taxon>
        <taxon>Acinetobacter calcoaceticus/baumannii complex</taxon>
    </lineage>
</organism>
<dbReference type="PATRIC" id="fig|1310607.3.peg.2352"/>
<dbReference type="AlphaFoldDB" id="A0A009PEY5"/>
<protein>
    <recommendedName>
        <fullName evidence="3">Inovirus Gp2 family protein</fullName>
    </recommendedName>
</protein>